<dbReference type="KEGG" id="llx:NCDO2118_1651"/>
<evidence type="ECO:0000313" key="2">
    <source>
        <dbReference type="Proteomes" id="UP000028594"/>
    </source>
</evidence>
<proteinExistence type="predicted"/>
<accession>A0ABC8A6Z6</accession>
<dbReference type="Proteomes" id="UP000028594">
    <property type="component" value="Chromosome"/>
</dbReference>
<reference evidence="1 2" key="1">
    <citation type="submission" date="2014-07" db="EMBL/GenBank/DDBJ databases">
        <title>Genome sequence of Lactococcus lactis subsp. lactis NCDO 2118, a GABA-producing strain.</title>
        <authorList>
            <person name="Oliveira L.C."/>
            <person name="Saraiva T.D.L."/>
            <person name="Soares S.C."/>
            <person name="Ramos R.T.J."/>
            <person name="Sa P.H.C.G."/>
            <person name="Carneiro A.R."/>
            <person name="Miranda F."/>
            <person name="Freire M."/>
            <person name="Renan W."/>
            <person name="Oliveira A.F.Jr."/>
            <person name="Santos A.R."/>
            <person name="Pinto A.C."/>
            <person name="Souza B.M."/>
            <person name="Castro C.P."/>
            <person name="Diniz C.A.A."/>
            <person name="Rocha C.S."/>
            <person name="Mariano D.C.B."/>
            <person name="Aguiar E.L."/>
            <person name="Folador E.L."/>
            <person name="Barbosa E.G.V."/>
            <person name="Aburjaile F.F."/>
            <person name="Goncalves L.A."/>
            <person name="Guimaraes L.C."/>
            <person name="Azevedo M.S.P."/>
            <person name="Agresti P.C.M."/>
            <person name="Faria R.F."/>
            <person name="Tiwari S."/>
            <person name="Almeida S.S."/>
            <person name="Hassan S.S."/>
            <person name="Pereira V.B."/>
            <person name="Abreu V.A.C."/>
            <person name="Pereira U.P."/>
            <person name="Dorella F.A."/>
            <person name="Carvalho A.F."/>
            <person name="Pereira F.L."/>
            <person name="Leal C.A.G."/>
            <person name="Figueiredo H.C.P."/>
            <person name="Silva A."/>
            <person name="Miyoshi A."/>
            <person name="Azevedo V."/>
        </authorList>
    </citation>
    <scope>NUCLEOTIDE SEQUENCE [LARGE SCALE GENOMIC DNA]</scope>
    <source>
        <strain evidence="1 2">NCDO 2118</strain>
    </source>
</reference>
<sequence>MKLSLPEIREESFEVKTSIKNIKKMHAYQLELAKSQEKLASVQDGTLEELTKAIALDDMSVINNAEKFITEILGLNKKEVDKLEEFDRGQFMNLQSKLVLSLQGYDDDQIDTMFTEEVDSAEKKSSSIEERKVYHHNQLIDLQLFEKNIIENWHWTLEQVDNHDYYDLIEVFKANEDNKMASFDDLKKMFGQ</sequence>
<name>A0ABC8A6Z6_LACLL</name>
<evidence type="ECO:0000313" key="1">
    <source>
        <dbReference type="EMBL" id="AII13117.1"/>
    </source>
</evidence>
<dbReference type="InterPro" id="IPR009681">
    <property type="entry name" value="Phage_TAC_Siphoviridae"/>
</dbReference>
<dbReference type="EMBL" id="CP009054">
    <property type="protein sequence ID" value="AII13117.1"/>
    <property type="molecule type" value="Genomic_DNA"/>
</dbReference>
<dbReference type="Pfam" id="PF06896">
    <property type="entry name" value="Phage_TAC_3"/>
    <property type="match status" value="1"/>
</dbReference>
<dbReference type="AlphaFoldDB" id="A0ABC8A6Z6"/>
<gene>
    <name evidence="1" type="ORF">NCDO2118_1651</name>
</gene>
<organism evidence="1 2">
    <name type="scientific">Lactococcus lactis subsp. lactis NCDO 2118</name>
    <dbReference type="NCBI Taxonomy" id="1117941"/>
    <lineage>
        <taxon>Bacteria</taxon>
        <taxon>Bacillati</taxon>
        <taxon>Bacillota</taxon>
        <taxon>Bacilli</taxon>
        <taxon>Lactobacillales</taxon>
        <taxon>Streptococcaceae</taxon>
        <taxon>Lactococcus</taxon>
    </lineage>
</organism>
<protein>
    <submittedName>
        <fullName evidence="1">Uncharacterized protein</fullName>
    </submittedName>
</protein>